<dbReference type="InterPro" id="IPR006319">
    <property type="entry name" value="PEP_synth"/>
</dbReference>
<dbReference type="Gene3D" id="3.50.30.10">
    <property type="entry name" value="Phosphohistidine domain"/>
    <property type="match status" value="1"/>
</dbReference>
<protein>
    <recommendedName>
        <fullName evidence="4">PEP-utilising enzyme mobile domain-containing protein</fullName>
    </recommendedName>
</protein>
<organism evidence="5 6">
    <name type="scientific">Podospora bellae-mahoneyi</name>
    <dbReference type="NCBI Taxonomy" id="2093777"/>
    <lineage>
        <taxon>Eukaryota</taxon>
        <taxon>Fungi</taxon>
        <taxon>Dikarya</taxon>
        <taxon>Ascomycota</taxon>
        <taxon>Pezizomycotina</taxon>
        <taxon>Sordariomycetes</taxon>
        <taxon>Sordariomycetidae</taxon>
        <taxon>Sordariales</taxon>
        <taxon>Podosporaceae</taxon>
        <taxon>Podospora</taxon>
    </lineage>
</organism>
<keyword evidence="3" id="KW-0067">ATP-binding</keyword>
<evidence type="ECO:0000256" key="3">
    <source>
        <dbReference type="ARBA" id="ARBA00022840"/>
    </source>
</evidence>
<feature type="domain" description="PEP-utilising enzyme mobile" evidence="4">
    <location>
        <begin position="66"/>
        <end position="135"/>
    </location>
</feature>
<dbReference type="Pfam" id="PF00391">
    <property type="entry name" value="PEP-utilizers"/>
    <property type="match status" value="1"/>
</dbReference>
<evidence type="ECO:0000313" key="5">
    <source>
        <dbReference type="EMBL" id="KAK4642993.1"/>
    </source>
</evidence>
<sequence length="176" mass="18563">MASQASFIVQARPETVHSRRDPAVLKTYSVKKKGRALATGLSIGDAAVAGHLCLIEDAKDIDRFIDGSILVTVATDPDWVSIMKRAAAIITDHGGRTSHAAIVSRELGVPAVVGTGDATYVLHTDQEVTVSCAEGDVGFVYEGVSDITTTTVDLTDLPPVRTNIMLNLASPSAAYR</sequence>
<dbReference type="EMBL" id="JAFFGZ010000006">
    <property type="protein sequence ID" value="KAK4642993.1"/>
    <property type="molecule type" value="Genomic_DNA"/>
</dbReference>
<reference evidence="5 6" key="1">
    <citation type="journal article" date="2023" name="bioRxiv">
        <title>High-quality genome assemblies of four members of thePodospora anserinaspecies complex.</title>
        <authorList>
            <person name="Ament-Velasquez S.L."/>
            <person name="Vogan A.A."/>
            <person name="Wallerman O."/>
            <person name="Hartmann F."/>
            <person name="Gautier V."/>
            <person name="Silar P."/>
            <person name="Giraud T."/>
            <person name="Johannesson H."/>
        </authorList>
    </citation>
    <scope>NUCLEOTIDE SEQUENCE [LARGE SCALE GENOMIC DNA]</scope>
    <source>
        <strain evidence="5 6">CBS 112042</strain>
    </source>
</reference>
<evidence type="ECO:0000256" key="2">
    <source>
        <dbReference type="ARBA" id="ARBA00022741"/>
    </source>
</evidence>
<comment type="caution">
    <text evidence="5">The sequence shown here is derived from an EMBL/GenBank/DDBJ whole genome shotgun (WGS) entry which is preliminary data.</text>
</comment>
<proteinExistence type="inferred from homology"/>
<keyword evidence="6" id="KW-1185">Reference proteome</keyword>
<evidence type="ECO:0000256" key="1">
    <source>
        <dbReference type="ARBA" id="ARBA00007837"/>
    </source>
</evidence>
<dbReference type="PANTHER" id="PTHR43030:SF1">
    <property type="entry name" value="PHOSPHOENOLPYRUVATE SYNTHASE"/>
    <property type="match status" value="1"/>
</dbReference>
<evidence type="ECO:0000313" key="6">
    <source>
        <dbReference type="Proteomes" id="UP001322138"/>
    </source>
</evidence>
<comment type="similarity">
    <text evidence="1">Belongs to the PEP-utilizing enzyme family.</text>
</comment>
<dbReference type="GeneID" id="87891839"/>
<dbReference type="PROSITE" id="PS00370">
    <property type="entry name" value="PEP_ENZYMES_PHOS_SITE"/>
    <property type="match status" value="1"/>
</dbReference>
<name>A0ABR0FG96_9PEZI</name>
<keyword evidence="2" id="KW-0547">Nucleotide-binding</keyword>
<dbReference type="PANTHER" id="PTHR43030">
    <property type="entry name" value="PHOSPHOENOLPYRUVATE SYNTHASE"/>
    <property type="match status" value="1"/>
</dbReference>
<accession>A0ABR0FG96</accession>
<evidence type="ECO:0000259" key="4">
    <source>
        <dbReference type="Pfam" id="PF00391"/>
    </source>
</evidence>
<dbReference type="InterPro" id="IPR036637">
    <property type="entry name" value="Phosphohistidine_dom_sf"/>
</dbReference>
<dbReference type="InterPro" id="IPR008279">
    <property type="entry name" value="PEP-util_enz_mobile_dom"/>
</dbReference>
<dbReference type="SUPFAM" id="SSF52009">
    <property type="entry name" value="Phosphohistidine domain"/>
    <property type="match status" value="1"/>
</dbReference>
<dbReference type="Proteomes" id="UP001322138">
    <property type="component" value="Unassembled WGS sequence"/>
</dbReference>
<dbReference type="RefSeq" id="XP_062731969.1">
    <property type="nucleotide sequence ID" value="XM_062872611.1"/>
</dbReference>
<gene>
    <name evidence="5" type="ORF">QC761_0063220</name>
</gene>
<dbReference type="InterPro" id="IPR018274">
    <property type="entry name" value="PEP_util_AS"/>
</dbReference>